<dbReference type="PANTHER" id="PTHR37540:SF5">
    <property type="entry name" value="TRANSCRIPTION FACTOR DOMAIN-CONTAINING PROTEIN"/>
    <property type="match status" value="1"/>
</dbReference>
<dbReference type="Proteomes" id="UP000664534">
    <property type="component" value="Unassembled WGS sequence"/>
</dbReference>
<comment type="caution">
    <text evidence="2">The sequence shown here is derived from an EMBL/GenBank/DDBJ whole genome shotgun (WGS) entry which is preliminary data.</text>
</comment>
<dbReference type="EMBL" id="CAJPDT010000006">
    <property type="protein sequence ID" value="CAF9909723.1"/>
    <property type="molecule type" value="Genomic_DNA"/>
</dbReference>
<feature type="compositionally biased region" description="Low complexity" evidence="1">
    <location>
        <begin position="55"/>
        <end position="66"/>
    </location>
</feature>
<dbReference type="PANTHER" id="PTHR37540">
    <property type="entry name" value="TRANSCRIPTION FACTOR (ACR-2), PUTATIVE-RELATED-RELATED"/>
    <property type="match status" value="1"/>
</dbReference>
<accession>A0A8H3EQG0</accession>
<dbReference type="AlphaFoldDB" id="A0A8H3EQG0"/>
<feature type="region of interest" description="Disordered" evidence="1">
    <location>
        <begin position="41"/>
        <end position="103"/>
    </location>
</feature>
<keyword evidence="3" id="KW-1185">Reference proteome</keyword>
<sequence length="520" mass="59706">MDHIPDQFLFVNKSANSGPLSHSNPEETFFIHSHVHSKYHKNKRQKRQLSLLPKASPSSDVASSPSIWKSSRTTHGAEKSGGSVPAECVVRQKHPKDPRPDIQENLYDKLRSSPPHSTIDAVAIDPFYCTSTAIDARDQRLLYYPFTSFIETTFNAESLSGMASSATFRHRKAIIERLRRCIDDKLTMYTTLAYCASCMRWAIGEEERERPPEFYVLKAIEELKIRLKMAHVVDTWLILSIYALAVSEMWAQNYEAATTHLKMTRHLVTQFGGLTKLDPYLMESILLCDKYVAIGKFEAPIFPLDWEPGSLPAPKMLKIQIESEALLSELTQGFFDLDKHLLGPEMLQVIDDVRICAQVSQQIGNQTITDQSDQQWLFLHHQAIICRLLSLSTSSETQECCRIALIVWLLKITVYFGAQRWSKRLLPALKAAMLRLDNSGEWCPPVLMFWMTSLGAMTAEYTDERDWFLRRTTKTARSMGIKPEKEPFRRILKRFVFLKCEDGLQFFRMVRAVRELEDEA</sequence>
<protein>
    <submittedName>
        <fullName evidence="2">Uncharacterized protein</fullName>
    </submittedName>
</protein>
<evidence type="ECO:0000313" key="3">
    <source>
        <dbReference type="Proteomes" id="UP000664534"/>
    </source>
</evidence>
<organism evidence="2 3">
    <name type="scientific">Imshaugia aleurites</name>
    <dbReference type="NCBI Taxonomy" id="172621"/>
    <lineage>
        <taxon>Eukaryota</taxon>
        <taxon>Fungi</taxon>
        <taxon>Dikarya</taxon>
        <taxon>Ascomycota</taxon>
        <taxon>Pezizomycotina</taxon>
        <taxon>Lecanoromycetes</taxon>
        <taxon>OSLEUM clade</taxon>
        <taxon>Lecanoromycetidae</taxon>
        <taxon>Lecanorales</taxon>
        <taxon>Lecanorineae</taxon>
        <taxon>Parmeliaceae</taxon>
        <taxon>Imshaugia</taxon>
    </lineage>
</organism>
<evidence type="ECO:0000313" key="2">
    <source>
        <dbReference type="EMBL" id="CAF9909723.1"/>
    </source>
</evidence>
<proteinExistence type="predicted"/>
<dbReference type="OrthoDB" id="4144003at2759"/>
<reference evidence="2" key="1">
    <citation type="submission" date="2021-03" db="EMBL/GenBank/DDBJ databases">
        <authorList>
            <person name="Tagirdzhanova G."/>
        </authorList>
    </citation>
    <scope>NUCLEOTIDE SEQUENCE</scope>
</reference>
<name>A0A8H3EQG0_9LECA</name>
<evidence type="ECO:0000256" key="1">
    <source>
        <dbReference type="SAM" id="MobiDB-lite"/>
    </source>
</evidence>
<gene>
    <name evidence="2" type="ORF">IMSHALPRED_008452</name>
</gene>